<protein>
    <recommendedName>
        <fullName evidence="3">GyrI-like small molecule binding domain-containing protein</fullName>
    </recommendedName>
</protein>
<dbReference type="EMBL" id="FOIZ01000001">
    <property type="protein sequence ID" value="SEW07019.1"/>
    <property type="molecule type" value="Genomic_DNA"/>
</dbReference>
<evidence type="ECO:0000313" key="2">
    <source>
        <dbReference type="Proteomes" id="UP000199167"/>
    </source>
</evidence>
<dbReference type="Pfam" id="PF20603">
    <property type="entry name" value="Bact_hydrolase"/>
    <property type="match status" value="1"/>
</dbReference>
<keyword evidence="2" id="KW-1185">Reference proteome</keyword>
<organism evidence="1 2">
    <name type="scientific">Cognatiyoonia koreensis</name>
    <dbReference type="NCBI Taxonomy" id="364200"/>
    <lineage>
        <taxon>Bacteria</taxon>
        <taxon>Pseudomonadati</taxon>
        <taxon>Pseudomonadota</taxon>
        <taxon>Alphaproteobacteria</taxon>
        <taxon>Rhodobacterales</taxon>
        <taxon>Paracoccaceae</taxon>
        <taxon>Cognatiyoonia</taxon>
    </lineage>
</organism>
<dbReference type="Proteomes" id="UP000199167">
    <property type="component" value="Unassembled WGS sequence"/>
</dbReference>
<evidence type="ECO:0008006" key="3">
    <source>
        <dbReference type="Google" id="ProtNLM"/>
    </source>
</evidence>
<accession>A0A1I0NZ18</accession>
<dbReference type="OrthoDB" id="1092674at2"/>
<evidence type="ECO:0000313" key="1">
    <source>
        <dbReference type="EMBL" id="SEW07019.1"/>
    </source>
</evidence>
<sequence>MQTNAVPHLDQSINTTGCCPKFNPDGWDDQTLHFEDKPFVKATTRSAVHIPLNMGTVFGRVQNHIEEAGAYDQDDIIVLSQDQSRWKADHYFSVSGVVADEDMTTLSGDFVTKVFEGPYRDAKQWYEEMKSLAAQRGSTSEDVYFFYTTCPRCAKAYGQNYVVGVARIN</sequence>
<proteinExistence type="predicted"/>
<name>A0A1I0NZ18_9RHOB</name>
<dbReference type="InterPro" id="IPR046766">
    <property type="entry name" value="Bact_hydrolase"/>
</dbReference>
<reference evidence="1 2" key="1">
    <citation type="submission" date="2016-10" db="EMBL/GenBank/DDBJ databases">
        <authorList>
            <person name="de Groot N.N."/>
        </authorList>
    </citation>
    <scope>NUCLEOTIDE SEQUENCE [LARGE SCALE GENOMIC DNA]</scope>
    <source>
        <strain evidence="1 2">DSM 17925</strain>
    </source>
</reference>
<gene>
    <name evidence="1" type="ORF">SAMN04488515_0906</name>
</gene>
<dbReference type="AlphaFoldDB" id="A0A1I0NZ18"/>
<dbReference type="RefSeq" id="WP_089994525.1">
    <property type="nucleotide sequence ID" value="NZ_FOIZ01000001.1"/>
</dbReference>